<dbReference type="InterPro" id="IPR036047">
    <property type="entry name" value="F-box-like_dom_sf"/>
</dbReference>
<evidence type="ECO:0008006" key="3">
    <source>
        <dbReference type="Google" id="ProtNLM"/>
    </source>
</evidence>
<keyword evidence="2" id="KW-1185">Reference proteome</keyword>
<reference evidence="1" key="1">
    <citation type="submission" date="2013-08" db="EMBL/GenBank/DDBJ databases">
        <title>Gene expansion shapes genome architecture in the human pathogen Lichtheimia corymbifera: an evolutionary genomics analysis in the ancient terrestrial Mucorales (Mucoromycotina).</title>
        <authorList>
            <person name="Schwartze V.U."/>
            <person name="Winter S."/>
            <person name="Shelest E."/>
            <person name="Marcet-Houben M."/>
            <person name="Horn F."/>
            <person name="Wehner S."/>
            <person name="Hoffmann K."/>
            <person name="Riege K."/>
            <person name="Sammeth M."/>
            <person name="Nowrousian M."/>
            <person name="Valiante V."/>
            <person name="Linde J."/>
            <person name="Jacobsen I.D."/>
            <person name="Marz M."/>
            <person name="Brakhage A.A."/>
            <person name="Gabaldon T."/>
            <person name="Bocker S."/>
            <person name="Voigt K."/>
        </authorList>
    </citation>
    <scope>NUCLEOTIDE SEQUENCE [LARGE SCALE GENOMIC DNA]</scope>
    <source>
        <strain evidence="1">FSU 9682</strain>
    </source>
</reference>
<evidence type="ECO:0000313" key="2">
    <source>
        <dbReference type="Proteomes" id="UP000027586"/>
    </source>
</evidence>
<gene>
    <name evidence="1" type="ORF">LCOR_08163.1</name>
</gene>
<sequence>MIKLKPIDVDGYLLAGQFYEKRNRLSAARAIYAESLLKVPSTDPRYGELDLALKKLDMRWGSFVSLFPYGVPEIIFRYLTCDDLIECAGVCPVWNHFILHWPEFWDLLGGDIERTAVDSLFRGEGDQFYMLGEANNVLASHMLGYLVAAGARNIKSIELEDMLLKEKDIDLAVKSCTSAVEQLTFKEIHLGDPAHVLLEVVGQCPQLKHFTYCVGIRGFDREQTFPTAYPAKDPLLKHIPHDVYMLTTLDLSMGRSLTERVQLQPLSLLPRFIKRCPHLERLTVDSDDIISHVKPKRSSIKRSSRMKDLMSTVAKYCPRLRDLVSAHPAWRMPHIEEHLQEDDMADTDAETTGLQRFVFSYYMENTLIWASDLVPVIKKHHKTLSVLYLHFDNKLLDTRFLLLLAHYGMPQLRELYLYSEGTRREPIYIQYFIYPKEMVLSLGGALRAKNPLLSQAIGTLRCKKPSFSQAIVTLASRCPLFRIFHLVQKNKYRPNLYEINYQAMSSILLDCPFLKQLKNESHSRTFDVRG</sequence>
<dbReference type="SUPFAM" id="SSF52047">
    <property type="entry name" value="RNI-like"/>
    <property type="match status" value="1"/>
</dbReference>
<dbReference type="PANTHER" id="PTHR38926">
    <property type="entry name" value="F-BOX DOMAIN CONTAINING PROTEIN, EXPRESSED"/>
    <property type="match status" value="1"/>
</dbReference>
<name>A0A068S5C2_9FUNG</name>
<dbReference type="VEuPathDB" id="FungiDB:LCOR_08163.1"/>
<protein>
    <recommendedName>
        <fullName evidence="3">F-box domain-containing protein</fullName>
    </recommendedName>
</protein>
<dbReference type="Gene3D" id="1.20.1280.50">
    <property type="match status" value="1"/>
</dbReference>
<comment type="caution">
    <text evidence="1">The sequence shown here is derived from an EMBL/GenBank/DDBJ whole genome shotgun (WGS) entry which is preliminary data.</text>
</comment>
<accession>A0A068S5C2</accession>
<dbReference type="PANTHER" id="PTHR38926:SF5">
    <property type="entry name" value="F-BOX AND LEUCINE-RICH REPEAT PROTEIN 6"/>
    <property type="match status" value="1"/>
</dbReference>
<dbReference type="SUPFAM" id="SSF81383">
    <property type="entry name" value="F-box domain"/>
    <property type="match status" value="1"/>
</dbReference>
<dbReference type="AlphaFoldDB" id="A0A068S5C2"/>
<organism evidence="1 2">
    <name type="scientific">Lichtheimia corymbifera JMRC:FSU:9682</name>
    <dbReference type="NCBI Taxonomy" id="1263082"/>
    <lineage>
        <taxon>Eukaryota</taxon>
        <taxon>Fungi</taxon>
        <taxon>Fungi incertae sedis</taxon>
        <taxon>Mucoromycota</taxon>
        <taxon>Mucoromycotina</taxon>
        <taxon>Mucoromycetes</taxon>
        <taxon>Mucorales</taxon>
        <taxon>Lichtheimiaceae</taxon>
        <taxon>Lichtheimia</taxon>
    </lineage>
</organism>
<proteinExistence type="predicted"/>
<dbReference type="OrthoDB" id="2218971at2759"/>
<dbReference type="Proteomes" id="UP000027586">
    <property type="component" value="Unassembled WGS sequence"/>
</dbReference>
<dbReference type="Gene3D" id="3.80.10.10">
    <property type="entry name" value="Ribonuclease Inhibitor"/>
    <property type="match status" value="1"/>
</dbReference>
<dbReference type="InterPro" id="IPR032675">
    <property type="entry name" value="LRR_dom_sf"/>
</dbReference>
<evidence type="ECO:0000313" key="1">
    <source>
        <dbReference type="EMBL" id="CDH57190.1"/>
    </source>
</evidence>
<dbReference type="EMBL" id="CBTN010000044">
    <property type="protein sequence ID" value="CDH57190.1"/>
    <property type="molecule type" value="Genomic_DNA"/>
</dbReference>